<feature type="transmembrane region" description="Helical" evidence="1">
    <location>
        <begin position="12"/>
        <end position="45"/>
    </location>
</feature>
<dbReference type="EMBL" id="VOGC01000006">
    <property type="protein sequence ID" value="MQN01644.1"/>
    <property type="molecule type" value="Genomic_DNA"/>
</dbReference>
<reference evidence="2" key="1">
    <citation type="journal article" date="2020" name="Appl. Environ. Microbiol.">
        <title>Medium-Chain Fatty Acid Synthesis by 'Candidatus Weimeria bifida' gen. nov., sp. nov., and 'Candidatus Pseudoramibacter fermentans' sp. nov.</title>
        <authorList>
            <person name="Scarborough M.J."/>
            <person name="Myers K.S."/>
            <person name="Donohue T.J."/>
            <person name="Noguera D.R."/>
        </authorList>
    </citation>
    <scope>NUCLEOTIDE SEQUENCE</scope>
    <source>
        <strain evidence="2">LCO1.1</strain>
    </source>
</reference>
<name>A0A6N7IZA8_9FIRM</name>
<dbReference type="Proteomes" id="UP000460257">
    <property type="component" value="Unassembled WGS sequence"/>
</dbReference>
<feature type="transmembrane region" description="Helical" evidence="1">
    <location>
        <begin position="112"/>
        <end position="134"/>
    </location>
</feature>
<evidence type="ECO:0000313" key="3">
    <source>
        <dbReference type="Proteomes" id="UP000460257"/>
    </source>
</evidence>
<keyword evidence="1" id="KW-0472">Membrane</keyword>
<comment type="caution">
    <text evidence="2">The sequence shown here is derived from an EMBL/GenBank/DDBJ whole genome shotgun (WGS) entry which is preliminary data.</text>
</comment>
<feature type="transmembrane region" description="Helical" evidence="1">
    <location>
        <begin position="146"/>
        <end position="165"/>
    </location>
</feature>
<sequence length="185" mass="20459">MHVSSTSVARGGVFTALAVICILLTNVFSTSTLFLLIIAACFTAFAYSFSGLKFGIAALAAGAILGLFLSPRKGIIFTYVGIALYLILAQVIERHFYDKGMLKYWGLKCLVFNALFWGLFFIAISVAGVTGIFSAKAIANFKKMDYKWALILLFVVAVEFCFAVIDRVFFMARNRLEPILMKSER</sequence>
<gene>
    <name evidence="2" type="ORF">FRC54_06950</name>
</gene>
<keyword evidence="1" id="KW-0812">Transmembrane</keyword>
<protein>
    <recommendedName>
        <fullName evidence="4">DUF2232 domain-containing protein</fullName>
    </recommendedName>
</protein>
<evidence type="ECO:0000313" key="2">
    <source>
        <dbReference type="EMBL" id="MQN01644.1"/>
    </source>
</evidence>
<keyword evidence="1" id="KW-1133">Transmembrane helix</keyword>
<accession>A0A6N7IZA8</accession>
<dbReference type="AlphaFoldDB" id="A0A6N7IZA8"/>
<feature type="transmembrane region" description="Helical" evidence="1">
    <location>
        <begin position="76"/>
        <end position="92"/>
    </location>
</feature>
<keyword evidence="3" id="KW-1185">Reference proteome</keyword>
<evidence type="ECO:0000256" key="1">
    <source>
        <dbReference type="SAM" id="Phobius"/>
    </source>
</evidence>
<proteinExistence type="predicted"/>
<feature type="transmembrane region" description="Helical" evidence="1">
    <location>
        <begin position="51"/>
        <end position="69"/>
    </location>
</feature>
<organism evidence="2 3">
    <name type="scientific">Candidatus Weimeria bifida</name>
    <dbReference type="NCBI Taxonomy" id="2599074"/>
    <lineage>
        <taxon>Bacteria</taxon>
        <taxon>Bacillati</taxon>
        <taxon>Bacillota</taxon>
        <taxon>Clostridia</taxon>
        <taxon>Lachnospirales</taxon>
        <taxon>Lachnospiraceae</taxon>
        <taxon>Candidatus Weimeria</taxon>
    </lineage>
</organism>
<evidence type="ECO:0008006" key="4">
    <source>
        <dbReference type="Google" id="ProtNLM"/>
    </source>
</evidence>